<organism evidence="1 2">
    <name type="scientific">Flavobacterium phage vB_FspP_elemoF_6-3D</name>
    <dbReference type="NCBI Taxonomy" id="2743826"/>
    <lineage>
        <taxon>Viruses</taxon>
        <taxon>Duplodnaviria</taxon>
        <taxon>Heunggongvirae</taxon>
        <taxon>Uroviricota</taxon>
        <taxon>Caudoviricetes</taxon>
        <taxon>Elemovirus</taxon>
        <taxon>Elemovirus elemoF</taxon>
    </lineage>
</organism>
<accession>A0A7D7IMR2</accession>
<keyword evidence="2" id="KW-1185">Reference proteome</keyword>
<name>A0A7D7IMR2_9CAUD</name>
<proteinExistence type="predicted"/>
<evidence type="ECO:0000313" key="2">
    <source>
        <dbReference type="Proteomes" id="UP000514424"/>
    </source>
</evidence>
<evidence type="ECO:0000313" key="1">
    <source>
        <dbReference type="EMBL" id="QMP85167.1"/>
    </source>
</evidence>
<dbReference type="EMBL" id="MT497071">
    <property type="protein sequence ID" value="QMP85167.1"/>
    <property type="molecule type" value="Genomic_DNA"/>
</dbReference>
<dbReference type="Proteomes" id="UP000514424">
    <property type="component" value="Segment"/>
</dbReference>
<reference evidence="2" key="1">
    <citation type="submission" date="2020-05" db="EMBL/GenBank/DDBJ databases">
        <title>Genomics and ecology of novel Flavobacterium phages from the Baltic Sea.</title>
        <authorList>
            <person name="Hoetzinger M."/>
            <person name="Nilsson E."/>
            <person name="Holmfeldt K."/>
        </authorList>
    </citation>
    <scope>NUCLEOTIDE SEQUENCE [LARGE SCALE GENOMIC DNA]</scope>
</reference>
<sequence length="148" mass="17549">MAKYDRRLIKSKKITIDGINFSSRLEGTMYKLLKENNINFKYESESYTLSDSFIFNNNYHARLSSGKGDYINRGFKKVNDMSYKPDFVIRHNDYYAIIETKGLPTEPYNMRMKLFKAMLNRQNIKCDIYVPQTNLECVETIKLILERI</sequence>
<dbReference type="Pfam" id="PF06356">
    <property type="entry name" value="DUF1064"/>
    <property type="match status" value="1"/>
</dbReference>
<gene>
    <name evidence="1" type="ORF">elemo63D_phanotate4</name>
</gene>
<protein>
    <submittedName>
        <fullName evidence="1">Uncharacterized protein</fullName>
    </submittedName>
</protein>
<dbReference type="Gene3D" id="3.40.91.30">
    <property type="match status" value="1"/>
</dbReference>
<dbReference type="InterPro" id="IPR009414">
    <property type="entry name" value="DUF1064"/>
</dbReference>